<dbReference type="Proteomes" id="UP000827892">
    <property type="component" value="Chromosome II"/>
</dbReference>
<evidence type="ECO:0000313" key="3">
    <source>
        <dbReference type="Proteomes" id="UP000827892"/>
    </source>
</evidence>
<name>A0AAE9DNZ4_CAEBR</name>
<reference evidence="2 3" key="1">
    <citation type="submission" date="2022-05" db="EMBL/GenBank/DDBJ databases">
        <title>Chromosome-level reference genomes for two strains of Caenorhabditis briggsae: an improved platform for comparative genomics.</title>
        <authorList>
            <person name="Stevens L."/>
            <person name="Andersen E.C."/>
        </authorList>
    </citation>
    <scope>NUCLEOTIDE SEQUENCE [LARGE SCALE GENOMIC DNA]</scope>
    <source>
        <strain evidence="2">QX1410_ONT</strain>
        <tissue evidence="2">Whole-organism</tissue>
    </source>
</reference>
<evidence type="ECO:0000313" key="2">
    <source>
        <dbReference type="EMBL" id="ULU08267.1"/>
    </source>
</evidence>
<dbReference type="EMBL" id="CP090892">
    <property type="protein sequence ID" value="ULU08267.1"/>
    <property type="molecule type" value="Genomic_DNA"/>
</dbReference>
<protein>
    <submittedName>
        <fullName evidence="2">Uncharacterized protein</fullName>
    </submittedName>
</protein>
<evidence type="ECO:0000256" key="1">
    <source>
        <dbReference type="SAM" id="MobiDB-lite"/>
    </source>
</evidence>
<sequence length="161" mass="19677">MSVEPMDTSKTPVKKIYLEVKDEKEINQRHKEDAALKKLEDKIHVAKMEHELASRRATLRREQWEKTRQLNLDKKKVQQRGREEKSVMMKYKEEEEKRREEQEEQMRKKYEREMKELDDYARMFAENQQRDLENGHVEEELTPEELAEFQPLIQFQDQSPK</sequence>
<dbReference type="AlphaFoldDB" id="A0AAE9DNZ4"/>
<proteinExistence type="predicted"/>
<gene>
    <name evidence="2" type="ORF">L3Y34_019427</name>
</gene>
<organism evidence="2 3">
    <name type="scientific">Caenorhabditis briggsae</name>
    <dbReference type="NCBI Taxonomy" id="6238"/>
    <lineage>
        <taxon>Eukaryota</taxon>
        <taxon>Metazoa</taxon>
        <taxon>Ecdysozoa</taxon>
        <taxon>Nematoda</taxon>
        <taxon>Chromadorea</taxon>
        <taxon>Rhabditida</taxon>
        <taxon>Rhabditina</taxon>
        <taxon>Rhabditomorpha</taxon>
        <taxon>Rhabditoidea</taxon>
        <taxon>Rhabditidae</taxon>
        <taxon>Peloderinae</taxon>
        <taxon>Caenorhabditis</taxon>
    </lineage>
</organism>
<feature type="region of interest" description="Disordered" evidence="1">
    <location>
        <begin position="70"/>
        <end position="107"/>
    </location>
</feature>
<accession>A0AAE9DNZ4</accession>